<dbReference type="InterPro" id="IPR006574">
    <property type="entry name" value="PRY"/>
</dbReference>
<dbReference type="InterPro" id="IPR000315">
    <property type="entry name" value="Znf_B-box"/>
</dbReference>
<feature type="chain" id="PRO_5007585584" description="Zinc finger protein RFP-like" evidence="6">
    <location>
        <begin position="22"/>
        <end position="929"/>
    </location>
</feature>
<dbReference type="InterPro" id="IPR013320">
    <property type="entry name" value="ConA-like_dom_sf"/>
</dbReference>
<dbReference type="InterPro" id="IPR043136">
    <property type="entry name" value="B30.2/SPRY_sf"/>
</dbReference>
<evidence type="ECO:0000259" key="8">
    <source>
        <dbReference type="PROSITE" id="PS50188"/>
    </source>
</evidence>
<feature type="region of interest" description="Disordered" evidence="5">
    <location>
        <begin position="416"/>
        <end position="440"/>
    </location>
</feature>
<keyword evidence="4" id="KW-0175">Coiled coil</keyword>
<dbReference type="PROSITE" id="PS50119">
    <property type="entry name" value="ZF_BBOX"/>
    <property type="match status" value="1"/>
</dbReference>
<feature type="signal peptide" evidence="6">
    <location>
        <begin position="1"/>
        <end position="21"/>
    </location>
</feature>
<evidence type="ECO:0000256" key="2">
    <source>
        <dbReference type="ARBA" id="ARBA00022833"/>
    </source>
</evidence>
<proteinExistence type="predicted"/>
<dbReference type="CDD" id="cd19762">
    <property type="entry name" value="Bbox2_TRIM7-like"/>
    <property type="match status" value="1"/>
</dbReference>
<dbReference type="PANTHER" id="PTHR24103">
    <property type="entry name" value="E3 UBIQUITIN-PROTEIN LIGASE TRIM"/>
    <property type="match status" value="1"/>
</dbReference>
<dbReference type="AlphaFoldDB" id="A0A151MYK9"/>
<comment type="caution">
    <text evidence="9">The sequence shown here is derived from an EMBL/GenBank/DDBJ whole genome shotgun (WGS) entry which is preliminary data.</text>
</comment>
<evidence type="ECO:0000256" key="5">
    <source>
        <dbReference type="SAM" id="MobiDB-lite"/>
    </source>
</evidence>
<name>A0A151MYK9_ALLMI</name>
<evidence type="ECO:0000313" key="10">
    <source>
        <dbReference type="Proteomes" id="UP000050525"/>
    </source>
</evidence>
<evidence type="ECO:0000256" key="6">
    <source>
        <dbReference type="SAM" id="SignalP"/>
    </source>
</evidence>
<reference evidence="9 10" key="1">
    <citation type="journal article" date="2012" name="Genome Biol.">
        <title>Sequencing three crocodilian genomes to illuminate the evolution of archosaurs and amniotes.</title>
        <authorList>
            <person name="St John J.A."/>
            <person name="Braun E.L."/>
            <person name="Isberg S.R."/>
            <person name="Miles L.G."/>
            <person name="Chong A.Y."/>
            <person name="Gongora J."/>
            <person name="Dalzell P."/>
            <person name="Moran C."/>
            <person name="Bed'hom B."/>
            <person name="Abzhanov A."/>
            <person name="Burgess S.C."/>
            <person name="Cooksey A.M."/>
            <person name="Castoe T.A."/>
            <person name="Crawford N.G."/>
            <person name="Densmore L.D."/>
            <person name="Drew J.C."/>
            <person name="Edwards S.V."/>
            <person name="Faircloth B.C."/>
            <person name="Fujita M.K."/>
            <person name="Greenwold M.J."/>
            <person name="Hoffmann F.G."/>
            <person name="Howard J.M."/>
            <person name="Iguchi T."/>
            <person name="Janes D.E."/>
            <person name="Khan S.Y."/>
            <person name="Kohno S."/>
            <person name="de Koning A.J."/>
            <person name="Lance S.L."/>
            <person name="McCarthy F.M."/>
            <person name="McCormack J.E."/>
            <person name="Merchant M.E."/>
            <person name="Peterson D.G."/>
            <person name="Pollock D.D."/>
            <person name="Pourmand N."/>
            <person name="Raney B.J."/>
            <person name="Roessler K.A."/>
            <person name="Sanford J.R."/>
            <person name="Sawyer R.H."/>
            <person name="Schmidt C.J."/>
            <person name="Triplett E.W."/>
            <person name="Tuberville T.D."/>
            <person name="Venegas-Anaya M."/>
            <person name="Howard J.T."/>
            <person name="Jarvis E.D."/>
            <person name="Guillette L.J.Jr."/>
            <person name="Glenn T.C."/>
            <person name="Green R.E."/>
            <person name="Ray D.A."/>
        </authorList>
    </citation>
    <scope>NUCLEOTIDE SEQUENCE [LARGE SCALE GENOMIC DNA]</scope>
    <source>
        <strain evidence="9">KSC_2009_1</strain>
    </source>
</reference>
<dbReference type="SUPFAM" id="SSF57845">
    <property type="entry name" value="B-box zinc-binding domain"/>
    <property type="match status" value="1"/>
</dbReference>
<feature type="region of interest" description="Disordered" evidence="5">
    <location>
        <begin position="908"/>
        <end position="929"/>
    </location>
</feature>
<gene>
    <name evidence="9" type="ORF">Y1Q_0022942</name>
</gene>
<evidence type="ECO:0000256" key="1">
    <source>
        <dbReference type="ARBA" id="ARBA00022771"/>
    </source>
</evidence>
<keyword evidence="1 3" id="KW-0863">Zinc-finger</keyword>
<keyword evidence="10" id="KW-1185">Reference proteome</keyword>
<sequence length="929" mass="107516">MCCFLPPPGFATTLLLKVVYATPALPESAIGTYTLCCTLCGLLHPGLRLPKKNSHCREAAPKTNFRPNRELARVAEIAKQLSSQPAKGAGGGEALCTKHGEPLKLFCEEDQAPICVVCDRSKTHRAHNVVPIEEAAQEYMEQVQDRLQTLKEEREKLLRIQASTEGKFWRYLEKIETQKKRIASKFEAFHKFLQEQEQFLLAQLTELDKELQKLQKENVTKLSKEISHLNNLIKEVEQKCQHPASEFLQDIRNTLSRCEKGKIQQPVEVSPEFERRLQKLSQREVVGNKALRIMQDVLMNKQQKAVKVTLNPDTAHSHLVISEDRKNVRWAVARHHLPDTPQRFDSVPCVLGHEGFATGRHYWEVETPPLSDQLSSVPREALLQEIPIKNTGIIPRANITGKGPERRELCLKAGRKDNQTTAATSEDTTPELPGLSFQRSQQPWHQQFPNGTFKRKPNALSAWSISQTHCRTCFWKSHLRPNWDLANILEKIKQLSPYPEDTAVYKDGYKLGGQIQNLLQKRKKEKEKLLGLKLAEERKIQEYLEKRNGERQKIVSEFQQLCQLLDEQERLLLARMEELDKEVVKKQKENITKISEEFSRLGELIREMEGKCQQTASDLLQDIRSTLSRCGEGKCQQPEVTSPDLKNKLDFWCQKNTAVKEILGKVTETLLSELQKDWSRSLEKKTKPVYRKVKVTLDPDTAHPNLILSEDRRSVRRGTTRLDSLPVEKIQVRLQVLKDEREKLLGERQTEEERTQDFLEELETEKVKIVCEIEELHHFMHEQERLLVARLDALQEKIVRRRDERVAQFSEDIAHLDDLITEVVEKCQQPAVEFLQDCRSILSRWEEKIPEPLETSLELEEKINSFSQANIDLEEVRRDFQVNLTLDPETAHPRLVLSEDGKDVRWEDTRRHVPDNPKRFDSSRCKIQQ</sequence>
<accession>A0A151MYK9</accession>
<feature type="coiled-coil region" evidence="4">
    <location>
        <begin position="727"/>
        <end position="754"/>
    </location>
</feature>
<dbReference type="PRINTS" id="PR01407">
    <property type="entry name" value="BUTYPHLNCDUF"/>
</dbReference>
<organism evidence="9 10">
    <name type="scientific">Alligator mississippiensis</name>
    <name type="common">American alligator</name>
    <dbReference type="NCBI Taxonomy" id="8496"/>
    <lineage>
        <taxon>Eukaryota</taxon>
        <taxon>Metazoa</taxon>
        <taxon>Chordata</taxon>
        <taxon>Craniata</taxon>
        <taxon>Vertebrata</taxon>
        <taxon>Euteleostomi</taxon>
        <taxon>Archelosauria</taxon>
        <taxon>Archosauria</taxon>
        <taxon>Crocodylia</taxon>
        <taxon>Alligatoridae</taxon>
        <taxon>Alligatorinae</taxon>
        <taxon>Alligator</taxon>
    </lineage>
</organism>
<evidence type="ECO:0008006" key="11">
    <source>
        <dbReference type="Google" id="ProtNLM"/>
    </source>
</evidence>
<evidence type="ECO:0000256" key="3">
    <source>
        <dbReference type="PROSITE-ProRule" id="PRU00024"/>
    </source>
</evidence>
<feature type="domain" description="B box-type" evidence="7">
    <location>
        <begin position="91"/>
        <end position="132"/>
    </location>
</feature>
<feature type="coiled-coil region" evidence="4">
    <location>
        <begin position="190"/>
        <end position="239"/>
    </location>
</feature>
<keyword evidence="1 3" id="KW-0479">Metal-binding</keyword>
<dbReference type="Gene3D" id="3.30.160.60">
    <property type="entry name" value="Classic Zinc Finger"/>
    <property type="match status" value="1"/>
</dbReference>
<dbReference type="EMBL" id="AKHW03004633">
    <property type="protein sequence ID" value="KYO29592.1"/>
    <property type="molecule type" value="Genomic_DNA"/>
</dbReference>
<dbReference type="SMART" id="SM00589">
    <property type="entry name" value="PRY"/>
    <property type="match status" value="3"/>
</dbReference>
<evidence type="ECO:0000256" key="4">
    <source>
        <dbReference type="SAM" id="Coils"/>
    </source>
</evidence>
<dbReference type="InterPro" id="IPR050143">
    <property type="entry name" value="TRIM/RBCC"/>
</dbReference>
<keyword evidence="6" id="KW-0732">Signal</keyword>
<dbReference type="Proteomes" id="UP000050525">
    <property type="component" value="Unassembled WGS sequence"/>
</dbReference>
<dbReference type="Pfam" id="PF00643">
    <property type="entry name" value="zf-B_box"/>
    <property type="match status" value="1"/>
</dbReference>
<feature type="coiled-coil region" evidence="4">
    <location>
        <begin position="562"/>
        <end position="589"/>
    </location>
</feature>
<evidence type="ECO:0000313" key="9">
    <source>
        <dbReference type="EMBL" id="KYO29592.1"/>
    </source>
</evidence>
<dbReference type="PROSITE" id="PS50188">
    <property type="entry name" value="B302_SPRY"/>
    <property type="match status" value="1"/>
</dbReference>
<dbReference type="SUPFAM" id="SSF49899">
    <property type="entry name" value="Concanavalin A-like lectins/glucanases"/>
    <property type="match status" value="3"/>
</dbReference>
<protein>
    <recommendedName>
        <fullName evidence="11">Zinc finger protein RFP-like</fullName>
    </recommendedName>
</protein>
<feature type="domain" description="B30.2/SPRY" evidence="8">
    <location>
        <begin position="288"/>
        <end position="479"/>
    </location>
</feature>
<dbReference type="InterPro" id="IPR001870">
    <property type="entry name" value="B30.2/SPRY"/>
</dbReference>
<dbReference type="SMART" id="SM00336">
    <property type="entry name" value="BBOX"/>
    <property type="match status" value="1"/>
</dbReference>
<keyword evidence="2" id="KW-0862">Zinc</keyword>
<dbReference type="GO" id="GO:0008270">
    <property type="term" value="F:zinc ion binding"/>
    <property type="evidence" value="ECO:0007669"/>
    <property type="project" value="UniProtKB-KW"/>
</dbReference>
<dbReference type="InterPro" id="IPR003879">
    <property type="entry name" value="Butyrophylin_SPRY"/>
</dbReference>
<feature type="coiled-coil region" evidence="4">
    <location>
        <begin position="133"/>
        <end position="160"/>
    </location>
</feature>
<dbReference type="Gene3D" id="2.60.120.920">
    <property type="match status" value="3"/>
</dbReference>
<dbReference type="Pfam" id="PF13765">
    <property type="entry name" value="PRY"/>
    <property type="match status" value="3"/>
</dbReference>
<evidence type="ECO:0000259" key="7">
    <source>
        <dbReference type="PROSITE" id="PS50119"/>
    </source>
</evidence>